<dbReference type="RefSeq" id="WP_256618696.1">
    <property type="nucleotide sequence ID" value="NZ_JANIBC010000002.1"/>
</dbReference>
<dbReference type="SUPFAM" id="SSF55068">
    <property type="entry name" value="Peptide methionine sulfoxide reductase"/>
    <property type="match status" value="1"/>
</dbReference>
<dbReference type="InterPro" id="IPR036509">
    <property type="entry name" value="Met_Sox_Rdtase_MsrA_sf"/>
</dbReference>
<evidence type="ECO:0000256" key="3">
    <source>
        <dbReference type="ARBA" id="ARBA00048782"/>
    </source>
</evidence>
<dbReference type="Pfam" id="PF01625">
    <property type="entry name" value="PMSR"/>
    <property type="match status" value="1"/>
</dbReference>
<dbReference type="Gene3D" id="3.30.1060.10">
    <property type="entry name" value="Peptide methionine sulphoxide reductase MsrA"/>
    <property type="match status" value="1"/>
</dbReference>
<comment type="function">
    <text evidence="4">Has an important function as a repair enzyme for proteins that have been inactivated by oxidation. Catalyzes the reversible oxidation-reduction of methionine sulfoxide in proteins to methionine.</text>
</comment>
<comment type="catalytic activity">
    <reaction evidence="3 4">
        <text>[thioredoxin]-disulfide + L-methionine + H2O = L-methionine (S)-S-oxide + [thioredoxin]-dithiol</text>
        <dbReference type="Rhea" id="RHEA:19993"/>
        <dbReference type="Rhea" id="RHEA-COMP:10698"/>
        <dbReference type="Rhea" id="RHEA-COMP:10700"/>
        <dbReference type="ChEBI" id="CHEBI:15377"/>
        <dbReference type="ChEBI" id="CHEBI:29950"/>
        <dbReference type="ChEBI" id="CHEBI:50058"/>
        <dbReference type="ChEBI" id="CHEBI:57844"/>
        <dbReference type="ChEBI" id="CHEBI:58772"/>
        <dbReference type="EC" id="1.8.4.11"/>
    </reaction>
</comment>
<dbReference type="EC" id="1.8.4.11" evidence="4"/>
<keyword evidence="7" id="KW-1185">Reference proteome</keyword>
<dbReference type="NCBIfam" id="TIGR00401">
    <property type="entry name" value="msrA"/>
    <property type="match status" value="1"/>
</dbReference>
<evidence type="ECO:0000256" key="4">
    <source>
        <dbReference type="HAMAP-Rule" id="MF_01401"/>
    </source>
</evidence>
<keyword evidence="1 4" id="KW-0560">Oxidoreductase</keyword>
<dbReference type="InterPro" id="IPR002569">
    <property type="entry name" value="Met_Sox_Rdtase_MsrA_dom"/>
</dbReference>
<feature type="domain" description="Peptide methionine sulphoxide reductase MsrA" evidence="5">
    <location>
        <begin position="37"/>
        <end position="183"/>
    </location>
</feature>
<dbReference type="PANTHER" id="PTHR43774:SF1">
    <property type="entry name" value="PEPTIDE METHIONINE SULFOXIDE REDUCTASE MSRA 2"/>
    <property type="match status" value="1"/>
</dbReference>
<dbReference type="HAMAP" id="MF_01401">
    <property type="entry name" value="MsrA"/>
    <property type="match status" value="1"/>
</dbReference>
<dbReference type="Proteomes" id="UP001142610">
    <property type="component" value="Unassembled WGS sequence"/>
</dbReference>
<organism evidence="6 7">
    <name type="scientific">Parvularcula maris</name>
    <dbReference type="NCBI Taxonomy" id="2965077"/>
    <lineage>
        <taxon>Bacteria</taxon>
        <taxon>Pseudomonadati</taxon>
        <taxon>Pseudomonadota</taxon>
        <taxon>Alphaproteobacteria</taxon>
        <taxon>Parvularculales</taxon>
        <taxon>Parvularculaceae</taxon>
        <taxon>Parvularcula</taxon>
    </lineage>
</organism>
<evidence type="ECO:0000256" key="2">
    <source>
        <dbReference type="ARBA" id="ARBA00047806"/>
    </source>
</evidence>
<evidence type="ECO:0000313" key="7">
    <source>
        <dbReference type="Proteomes" id="UP001142610"/>
    </source>
</evidence>
<proteinExistence type="inferred from homology"/>
<evidence type="ECO:0000259" key="5">
    <source>
        <dbReference type="Pfam" id="PF01625"/>
    </source>
</evidence>
<dbReference type="PANTHER" id="PTHR43774">
    <property type="entry name" value="PEPTIDE METHIONINE SULFOXIDE REDUCTASE"/>
    <property type="match status" value="1"/>
</dbReference>
<name>A0A9X2RJM3_9PROT</name>
<evidence type="ECO:0000313" key="6">
    <source>
        <dbReference type="EMBL" id="MCQ8184847.1"/>
    </source>
</evidence>
<dbReference type="EMBL" id="JANIBC010000002">
    <property type="protein sequence ID" value="MCQ8184847.1"/>
    <property type="molecule type" value="Genomic_DNA"/>
</dbReference>
<reference evidence="6" key="1">
    <citation type="submission" date="2022-07" db="EMBL/GenBank/DDBJ databases">
        <title>Parvularcula maris sp. nov., an algicidal bacterium isolated from seawater.</title>
        <authorList>
            <person name="Li F."/>
        </authorList>
    </citation>
    <scope>NUCLEOTIDE SEQUENCE</scope>
    <source>
        <strain evidence="6">BGMRC 0090</strain>
    </source>
</reference>
<feature type="active site" evidence="4">
    <location>
        <position position="43"/>
    </location>
</feature>
<accession>A0A9X2RJM3</accession>
<dbReference type="GO" id="GO:0008113">
    <property type="term" value="F:peptide-methionine (S)-S-oxide reductase activity"/>
    <property type="evidence" value="ECO:0007669"/>
    <property type="project" value="UniProtKB-UniRule"/>
</dbReference>
<comment type="similarity">
    <text evidence="4">Belongs to the MsrA Met sulfoxide reductase family.</text>
</comment>
<evidence type="ECO:0000256" key="1">
    <source>
        <dbReference type="ARBA" id="ARBA00023002"/>
    </source>
</evidence>
<protein>
    <recommendedName>
        <fullName evidence="4">Peptide methionine sulfoxide reductase MsrA</fullName>
        <shortName evidence="4">Protein-methionine-S-oxide reductase</shortName>
        <ecNumber evidence="4">1.8.4.11</ecNumber>
    </recommendedName>
    <alternativeName>
        <fullName evidence="4">Peptide-methionine (S)-S-oxide reductase</fullName>
        <shortName evidence="4">Peptide Met(O) reductase</shortName>
    </alternativeName>
</protein>
<dbReference type="AlphaFoldDB" id="A0A9X2RJM3"/>
<gene>
    <name evidence="4 6" type="primary">msrA</name>
    <name evidence="6" type="ORF">NOG11_05535</name>
</gene>
<sequence>MLLPLLLTLSLAACGGDRSRPDVAAAAVIQAEGQAEALVAGGCFWCVESDLEKLDGVEEVVSGYGGGTSPMPTYKNYERGGHREVALVRYDPSEISYRELMAFFLRTIDVTDDGGQFCDRGYGYTTAVYYETEEEREILAELKAEAEREIGDEVVTPIEKRTTFTAAETYHQDYYKKKPRQYAVYRSLCGRDQTVRRLWGEAAGERLAAK</sequence>
<comment type="caution">
    <text evidence="6">The sequence shown here is derived from an EMBL/GenBank/DDBJ whole genome shotgun (WGS) entry which is preliminary data.</text>
</comment>
<comment type="catalytic activity">
    <reaction evidence="2 4">
        <text>L-methionyl-[protein] + [thioredoxin]-disulfide + H2O = L-methionyl-(S)-S-oxide-[protein] + [thioredoxin]-dithiol</text>
        <dbReference type="Rhea" id="RHEA:14217"/>
        <dbReference type="Rhea" id="RHEA-COMP:10698"/>
        <dbReference type="Rhea" id="RHEA-COMP:10700"/>
        <dbReference type="Rhea" id="RHEA-COMP:12313"/>
        <dbReference type="Rhea" id="RHEA-COMP:12315"/>
        <dbReference type="ChEBI" id="CHEBI:15377"/>
        <dbReference type="ChEBI" id="CHEBI:16044"/>
        <dbReference type="ChEBI" id="CHEBI:29950"/>
        <dbReference type="ChEBI" id="CHEBI:44120"/>
        <dbReference type="ChEBI" id="CHEBI:50058"/>
        <dbReference type="EC" id="1.8.4.11"/>
    </reaction>
</comment>